<reference evidence="1 2" key="1">
    <citation type="journal article" date="2016" name="Nat. Commun.">
        <title>Thousands of microbial genomes shed light on interconnected biogeochemical processes in an aquifer system.</title>
        <authorList>
            <person name="Anantharaman K."/>
            <person name="Brown C.T."/>
            <person name="Hug L.A."/>
            <person name="Sharon I."/>
            <person name="Castelle C.J."/>
            <person name="Probst A.J."/>
            <person name="Thomas B.C."/>
            <person name="Singh A."/>
            <person name="Wilkins M.J."/>
            <person name="Karaoz U."/>
            <person name="Brodie E.L."/>
            <person name="Williams K.H."/>
            <person name="Hubbard S.S."/>
            <person name="Banfield J.F."/>
        </authorList>
    </citation>
    <scope>NUCLEOTIDE SEQUENCE [LARGE SCALE GENOMIC DNA]</scope>
</reference>
<name>A0A1F7IQV4_9BACT</name>
<dbReference type="PANTHER" id="PTHR41930:SF1">
    <property type="entry name" value="DEPHOSPHO-COA KINASE"/>
    <property type="match status" value="1"/>
</dbReference>
<organism evidence="1 2">
    <name type="scientific">Candidatus Roizmanbacteria bacterium RIFCSPLOWO2_01_FULL_37_16</name>
    <dbReference type="NCBI Taxonomy" id="1802058"/>
    <lineage>
        <taxon>Bacteria</taxon>
        <taxon>Candidatus Roizmaniibacteriota</taxon>
    </lineage>
</organism>
<comment type="caution">
    <text evidence="1">The sequence shown here is derived from an EMBL/GenBank/DDBJ whole genome shotgun (WGS) entry which is preliminary data.</text>
</comment>
<dbReference type="Proteomes" id="UP000178040">
    <property type="component" value="Unassembled WGS sequence"/>
</dbReference>
<proteinExistence type="predicted"/>
<dbReference type="Pfam" id="PF13238">
    <property type="entry name" value="AAA_18"/>
    <property type="match status" value="1"/>
</dbReference>
<dbReference type="AlphaFoldDB" id="A0A1F7IQV4"/>
<gene>
    <name evidence="1" type="ORF">A3B40_05895</name>
</gene>
<accession>A0A1F7IQV4</accession>
<dbReference type="Gene3D" id="3.40.50.300">
    <property type="entry name" value="P-loop containing nucleotide triphosphate hydrolases"/>
    <property type="match status" value="1"/>
</dbReference>
<sequence>MKQAKKIILAIVGLPGVGKTTASDYLSKKNLPIVHFGKIVNDYIDQHRLEHTKETHKKVWLTLREKYGQEAFAILNEENIRKALEKDLIIIDGMRSWEEYTHIKNHFPEVRIFIIAIFTDKEIRYKRSAKRKYRGKLYGEDRDLTELLWTNMGPTIAFADYLIINNSNLNKFHKSIDKVYKKAVGED</sequence>
<dbReference type="PANTHER" id="PTHR41930">
    <property type="entry name" value="UPF0200 PROTEIN MJ1399"/>
    <property type="match status" value="1"/>
</dbReference>
<dbReference type="InterPro" id="IPR027417">
    <property type="entry name" value="P-loop_NTPase"/>
</dbReference>
<evidence type="ECO:0000313" key="1">
    <source>
        <dbReference type="EMBL" id="OGK45753.1"/>
    </source>
</evidence>
<dbReference type="SUPFAM" id="SSF52540">
    <property type="entry name" value="P-loop containing nucleoside triphosphate hydrolases"/>
    <property type="match status" value="1"/>
</dbReference>
<evidence type="ECO:0000313" key="2">
    <source>
        <dbReference type="Proteomes" id="UP000178040"/>
    </source>
</evidence>
<evidence type="ECO:0008006" key="3">
    <source>
        <dbReference type="Google" id="ProtNLM"/>
    </source>
</evidence>
<protein>
    <recommendedName>
        <fullName evidence="3">Dephospho-CoA kinase</fullName>
    </recommendedName>
</protein>
<dbReference type="EMBL" id="MGAI01000001">
    <property type="protein sequence ID" value="OGK45753.1"/>
    <property type="molecule type" value="Genomic_DNA"/>
</dbReference>